<dbReference type="EMBL" id="JALLPJ020001128">
    <property type="protein sequence ID" value="KAL3775892.1"/>
    <property type="molecule type" value="Genomic_DNA"/>
</dbReference>
<feature type="domain" description="Cyclin-like" evidence="2">
    <location>
        <begin position="193"/>
        <end position="279"/>
    </location>
</feature>
<name>A0ABD3NJ48_9STRA</name>
<keyword evidence="1" id="KW-0195">Cyclin</keyword>
<evidence type="ECO:0000256" key="1">
    <source>
        <dbReference type="RuleBase" id="RU000383"/>
    </source>
</evidence>
<dbReference type="PIRSF" id="PIRSF036580">
    <property type="entry name" value="Cyclin_L"/>
    <property type="match status" value="1"/>
</dbReference>
<dbReference type="Gene3D" id="1.10.472.10">
    <property type="entry name" value="Cyclin-like"/>
    <property type="match status" value="2"/>
</dbReference>
<dbReference type="Pfam" id="PF00134">
    <property type="entry name" value="Cyclin_N"/>
    <property type="match status" value="1"/>
</dbReference>
<dbReference type="Proteomes" id="UP001530400">
    <property type="component" value="Unassembled WGS sequence"/>
</dbReference>
<comment type="similarity">
    <text evidence="1">Belongs to the cyclin family.</text>
</comment>
<dbReference type="InterPro" id="IPR043198">
    <property type="entry name" value="Cyclin/Ssn8"/>
</dbReference>
<proteinExistence type="inferred from homology"/>
<comment type="caution">
    <text evidence="3">The sequence shown here is derived from an EMBL/GenBank/DDBJ whole genome shotgun (WGS) entry which is preliminary data.</text>
</comment>
<dbReference type="SUPFAM" id="SSF47954">
    <property type="entry name" value="Cyclin-like"/>
    <property type="match status" value="2"/>
</dbReference>
<dbReference type="InterPro" id="IPR036915">
    <property type="entry name" value="Cyclin-like_sf"/>
</dbReference>
<accession>A0ABD3NJ48</accession>
<dbReference type="PANTHER" id="PTHR10026">
    <property type="entry name" value="CYCLIN"/>
    <property type="match status" value="1"/>
</dbReference>
<protein>
    <recommendedName>
        <fullName evidence="2">Cyclin-like domain-containing protein</fullName>
    </recommendedName>
</protein>
<sequence length="318" mass="36036">MSNHNFIVDKSIQPLLPDPANTPSSRSNISSDVERLHRLHGTSLLHDASTLLKLTPSTFATSCTIFHRVYHSLSLAEHDVWSISAACILLSSKVEEDPRSIRSIILTYHHLYRRRRLRIHDDVSTSYGAAHAEAEHVLSRNEEKENLLRHVQPMSLGGAVYAEWKNSLEEKESLILRTMGFTLFWIPDSHPHRFILYFVRVLEIEVGKVAQEAWNYCNDSCHLDLCVRYDPEVIACAAILLSCKNHNIQLPLTPQPWWEVFIGSNRGEGLSSVCNAILAVGDTSNVELKRAKFAYVPSLMKDGSFTDPDSYLWSTVKD</sequence>
<reference evidence="3 4" key="1">
    <citation type="submission" date="2024-10" db="EMBL/GenBank/DDBJ databases">
        <title>Updated reference genomes for cyclostephanoid diatoms.</title>
        <authorList>
            <person name="Roberts W.R."/>
            <person name="Alverson A.J."/>
        </authorList>
    </citation>
    <scope>NUCLEOTIDE SEQUENCE [LARGE SCALE GENOMIC DNA]</scope>
    <source>
        <strain evidence="3 4">AJA010-31</strain>
    </source>
</reference>
<dbReference type="AlphaFoldDB" id="A0ABD3NJ48"/>
<dbReference type="SMART" id="SM00385">
    <property type="entry name" value="CYCLIN"/>
    <property type="match status" value="2"/>
</dbReference>
<keyword evidence="4" id="KW-1185">Reference proteome</keyword>
<dbReference type="InterPro" id="IPR006671">
    <property type="entry name" value="Cyclin_N"/>
</dbReference>
<gene>
    <name evidence="3" type="ORF">ACHAWO_012910</name>
</gene>
<dbReference type="CDD" id="cd20533">
    <property type="entry name" value="CYCLIN_CCNL_rpt2"/>
    <property type="match status" value="1"/>
</dbReference>
<evidence type="ECO:0000259" key="2">
    <source>
        <dbReference type="SMART" id="SM00385"/>
    </source>
</evidence>
<evidence type="ECO:0000313" key="3">
    <source>
        <dbReference type="EMBL" id="KAL3775892.1"/>
    </source>
</evidence>
<evidence type="ECO:0000313" key="4">
    <source>
        <dbReference type="Proteomes" id="UP001530400"/>
    </source>
</evidence>
<feature type="domain" description="Cyclin-like" evidence="2">
    <location>
        <begin position="43"/>
        <end position="177"/>
    </location>
</feature>
<organism evidence="3 4">
    <name type="scientific">Cyclotella atomus</name>
    <dbReference type="NCBI Taxonomy" id="382360"/>
    <lineage>
        <taxon>Eukaryota</taxon>
        <taxon>Sar</taxon>
        <taxon>Stramenopiles</taxon>
        <taxon>Ochrophyta</taxon>
        <taxon>Bacillariophyta</taxon>
        <taxon>Coscinodiscophyceae</taxon>
        <taxon>Thalassiosirophycidae</taxon>
        <taxon>Stephanodiscales</taxon>
        <taxon>Stephanodiscaceae</taxon>
        <taxon>Cyclotella</taxon>
    </lineage>
</organism>
<dbReference type="InterPro" id="IPR013763">
    <property type="entry name" value="Cyclin-like_dom"/>
</dbReference>
<dbReference type="Pfam" id="PF21797">
    <property type="entry name" value="CycT2-like_C"/>
    <property type="match status" value="1"/>
</dbReference>